<organism evidence="2 3">
    <name type="scientific">Mycena venus</name>
    <dbReference type="NCBI Taxonomy" id="2733690"/>
    <lineage>
        <taxon>Eukaryota</taxon>
        <taxon>Fungi</taxon>
        <taxon>Dikarya</taxon>
        <taxon>Basidiomycota</taxon>
        <taxon>Agaricomycotina</taxon>
        <taxon>Agaricomycetes</taxon>
        <taxon>Agaricomycetidae</taxon>
        <taxon>Agaricales</taxon>
        <taxon>Marasmiineae</taxon>
        <taxon>Mycenaceae</taxon>
        <taxon>Mycena</taxon>
    </lineage>
</organism>
<dbReference type="PROSITE" id="PS50181">
    <property type="entry name" value="FBOX"/>
    <property type="match status" value="1"/>
</dbReference>
<sequence>MVLTRRAYKSIVRWLPNEMLSEVFGHLFGADLLALCRTSRLINGLATPLLYRSIALSEISAMEKFVFALRKHADSSMPLSRHVREFWVGISDCSAMYAALVDQISVAISSCPYLHTLTVLMPSTPLCDMLREANFPNLHVLHYAVAPDIASALPAFINRHQTITTLGMVWNGDHKEDFYLDPIRLINLESYLGDTFFPTSPHLRQDSSDHLYLFS</sequence>
<evidence type="ECO:0000313" key="3">
    <source>
        <dbReference type="Proteomes" id="UP000620124"/>
    </source>
</evidence>
<comment type="caution">
    <text evidence="2">The sequence shown here is derived from an EMBL/GenBank/DDBJ whole genome shotgun (WGS) entry which is preliminary data.</text>
</comment>
<dbReference type="OrthoDB" id="3018405at2759"/>
<gene>
    <name evidence="2" type="ORF">MVEN_01134500</name>
</gene>
<dbReference type="EMBL" id="JACAZI010000008">
    <property type="protein sequence ID" value="KAF7354454.1"/>
    <property type="molecule type" value="Genomic_DNA"/>
</dbReference>
<protein>
    <recommendedName>
        <fullName evidence="1">F-box domain-containing protein</fullName>
    </recommendedName>
</protein>
<dbReference type="InterPro" id="IPR001810">
    <property type="entry name" value="F-box_dom"/>
</dbReference>
<evidence type="ECO:0000259" key="1">
    <source>
        <dbReference type="PROSITE" id="PS50181"/>
    </source>
</evidence>
<dbReference type="Proteomes" id="UP000620124">
    <property type="component" value="Unassembled WGS sequence"/>
</dbReference>
<dbReference type="AlphaFoldDB" id="A0A8H6Y9V1"/>
<dbReference type="SUPFAM" id="SSF81383">
    <property type="entry name" value="F-box domain"/>
    <property type="match status" value="1"/>
</dbReference>
<dbReference type="Pfam" id="PF12937">
    <property type="entry name" value="F-box-like"/>
    <property type="match status" value="1"/>
</dbReference>
<proteinExistence type="predicted"/>
<evidence type="ECO:0000313" key="2">
    <source>
        <dbReference type="EMBL" id="KAF7354454.1"/>
    </source>
</evidence>
<feature type="domain" description="F-box" evidence="1">
    <location>
        <begin position="9"/>
        <end position="54"/>
    </location>
</feature>
<name>A0A8H6Y9V1_9AGAR</name>
<keyword evidence="3" id="KW-1185">Reference proteome</keyword>
<accession>A0A8H6Y9V1</accession>
<dbReference type="InterPro" id="IPR036047">
    <property type="entry name" value="F-box-like_dom_sf"/>
</dbReference>
<reference evidence="2" key="1">
    <citation type="submission" date="2020-05" db="EMBL/GenBank/DDBJ databases">
        <title>Mycena genomes resolve the evolution of fungal bioluminescence.</title>
        <authorList>
            <person name="Tsai I.J."/>
        </authorList>
    </citation>
    <scope>NUCLEOTIDE SEQUENCE</scope>
    <source>
        <strain evidence="2">CCC161011</strain>
    </source>
</reference>